<organism evidence="12">
    <name type="scientific">Pyramimonas obovata</name>
    <dbReference type="NCBI Taxonomy" id="1411642"/>
    <lineage>
        <taxon>Eukaryota</taxon>
        <taxon>Viridiplantae</taxon>
        <taxon>Chlorophyta</taxon>
        <taxon>Pyramimonadophyceae</taxon>
        <taxon>Pyramimonadales</taxon>
        <taxon>Pyramimonadaceae</taxon>
        <taxon>Pyramimonas</taxon>
        <taxon>Pyramimonas incertae sedis</taxon>
    </lineage>
</organism>
<dbReference type="PRINTS" id="PR00509">
    <property type="entry name" value="PGMPMM"/>
</dbReference>
<feature type="domain" description="Alpha-D-phosphohexomutase alpha/beta/alpha" evidence="10">
    <location>
        <begin position="288"/>
        <end position="373"/>
    </location>
</feature>
<evidence type="ECO:0000259" key="10">
    <source>
        <dbReference type="Pfam" id="PF02879"/>
    </source>
</evidence>
<comment type="similarity">
    <text evidence="3">Belongs to the phosphohexose mutase family.</text>
</comment>
<evidence type="ECO:0000256" key="4">
    <source>
        <dbReference type="ARBA" id="ARBA00012728"/>
    </source>
</evidence>
<dbReference type="Pfam" id="PF02878">
    <property type="entry name" value="PGM_PMM_I"/>
    <property type="match status" value="1"/>
</dbReference>
<evidence type="ECO:0000313" key="12">
    <source>
        <dbReference type="EMBL" id="CAD8680594.1"/>
    </source>
</evidence>
<reference evidence="12" key="1">
    <citation type="submission" date="2021-01" db="EMBL/GenBank/DDBJ databases">
        <authorList>
            <person name="Corre E."/>
            <person name="Pelletier E."/>
            <person name="Niang G."/>
            <person name="Scheremetjew M."/>
            <person name="Finn R."/>
            <person name="Kale V."/>
            <person name="Holt S."/>
            <person name="Cochrane G."/>
            <person name="Meng A."/>
            <person name="Brown T."/>
            <person name="Cohen L."/>
        </authorList>
    </citation>
    <scope>NUCLEOTIDE SEQUENCE</scope>
    <source>
        <strain evidence="12">CCMP722</strain>
    </source>
</reference>
<gene>
    <name evidence="12" type="ORF">POBO1169_LOCUS15088</name>
</gene>
<dbReference type="InterPro" id="IPR005844">
    <property type="entry name" value="A-D-PHexomutase_a/b/a-I"/>
</dbReference>
<dbReference type="EMBL" id="HBFA01029920">
    <property type="protein sequence ID" value="CAD8680594.1"/>
    <property type="molecule type" value="Transcribed_RNA"/>
</dbReference>
<evidence type="ECO:0000256" key="3">
    <source>
        <dbReference type="ARBA" id="ARBA00010231"/>
    </source>
</evidence>
<evidence type="ECO:0000256" key="7">
    <source>
        <dbReference type="ARBA" id="ARBA00049318"/>
    </source>
</evidence>
<dbReference type="GO" id="GO:0006006">
    <property type="term" value="P:glucose metabolic process"/>
    <property type="evidence" value="ECO:0007669"/>
    <property type="project" value="UniProtKB-KW"/>
</dbReference>
<dbReference type="PANTHER" id="PTHR42946:SF1">
    <property type="entry name" value="PHOSPHOGLUCOMUTASE (ALPHA-D-GLUCOSE-1,6-BISPHOSPHATE-DEPENDENT)"/>
    <property type="match status" value="1"/>
</dbReference>
<evidence type="ECO:0000256" key="5">
    <source>
        <dbReference type="ARBA" id="ARBA00022526"/>
    </source>
</evidence>
<dbReference type="EC" id="5.4.2.2" evidence="4"/>
<dbReference type="CDD" id="cd03089">
    <property type="entry name" value="PMM_PGM"/>
    <property type="match status" value="1"/>
</dbReference>
<dbReference type="SUPFAM" id="SSF53738">
    <property type="entry name" value="Phosphoglucomutase, first 3 domains"/>
    <property type="match status" value="3"/>
</dbReference>
<sequence>MARAVSFTDCTTFLRGEGHDQLRNPTAARCLALQRSRRSAAAQVVALKKPSGTGAERASIVKPKTRRGDIVAKAGRRAYSTPRPLESYDDLLARYARLQNGSDIRGVALDGVEGEPVTISPAEAFFIARGFAEWIVKDRESGRGVKVSVGRDPRLSGKAIVTAILAGLTSKGITAVDMGLATTPACFMSTISEGYEYDGSMMCTASHLPWNRNGIKFFTPKGGLKKADIAFILQAAATNANQYGASWFLMRNMSLRASVDFLPVYAASLRELIQKGVNHPEHYGAPLKGLKVVVDAGNGSGGFFASMVLEPLGADTSGSQFLDPDGNFPNHVPNPEDAEAMAMTVAAVRSAGADLGVVFDTDVDRSGMVDSSGLEINKNRLIALLAAVTLAEHPGTTIVTDSVTNAGLKEFIAARGGKHFRYMRGYQNVISKGVELNEEGVETHLMIETSGHGAMKENFYLDDGAYLAVKIIIAFMRARLEGSPGLQGLLEGYSEGLEEREYRLGLPRDCFKAEGAKVLAAFHDFIVAQPGWTLEEENHEGWRAIIDEGEGRQGWLLLRQSLHDPLLVLNMESYVEGGCDKIKDTVLKWFEEQVYDVDFSKML</sequence>
<dbReference type="InterPro" id="IPR050060">
    <property type="entry name" value="Phosphoglucosamine_mutase"/>
</dbReference>
<dbReference type="Pfam" id="PF02880">
    <property type="entry name" value="PGM_PMM_III"/>
    <property type="match status" value="1"/>
</dbReference>
<dbReference type="FunFam" id="3.40.120.10:FF:000010">
    <property type="entry name" value="phosphomannomutase/phosphoglucomutase isoform X1"/>
    <property type="match status" value="1"/>
</dbReference>
<dbReference type="Gene3D" id="3.40.120.10">
    <property type="entry name" value="Alpha-D-Glucose-1,6-Bisphosphate, subunit A, domain 3"/>
    <property type="match status" value="3"/>
</dbReference>
<evidence type="ECO:0000259" key="9">
    <source>
        <dbReference type="Pfam" id="PF02878"/>
    </source>
</evidence>
<evidence type="ECO:0000256" key="2">
    <source>
        <dbReference type="ARBA" id="ARBA00001946"/>
    </source>
</evidence>
<dbReference type="GO" id="GO:0004615">
    <property type="term" value="F:phosphomannomutase activity"/>
    <property type="evidence" value="ECO:0007669"/>
    <property type="project" value="TreeGrafter"/>
</dbReference>
<evidence type="ECO:0000256" key="6">
    <source>
        <dbReference type="ARBA" id="ARBA00022553"/>
    </source>
</evidence>
<dbReference type="Pfam" id="PF02879">
    <property type="entry name" value="PGM_PMM_II"/>
    <property type="match status" value="1"/>
</dbReference>
<dbReference type="AlphaFoldDB" id="A0A7S0RL90"/>
<protein>
    <recommendedName>
        <fullName evidence="4">phosphoglucomutase (alpha-D-glucose-1,6-bisphosphate-dependent)</fullName>
        <ecNumber evidence="4">5.4.2.2</ecNumber>
    </recommendedName>
</protein>
<keyword evidence="5" id="KW-0119">Carbohydrate metabolism</keyword>
<accession>A0A7S0RL90</accession>
<proteinExistence type="inferred from homology"/>
<feature type="domain" description="Alpha-D-phosphohexomutase alpha/beta/alpha" evidence="9">
    <location>
        <begin position="101"/>
        <end position="236"/>
    </location>
</feature>
<dbReference type="InterPro" id="IPR005845">
    <property type="entry name" value="A-D-PHexomutase_a/b/a-II"/>
</dbReference>
<evidence type="ECO:0000256" key="8">
    <source>
        <dbReference type="ARBA" id="ARBA00049409"/>
    </source>
</evidence>
<dbReference type="InterPro" id="IPR005846">
    <property type="entry name" value="A-D-PHexomutase_a/b/a-III"/>
</dbReference>
<feature type="domain" description="Alpha-D-phosphohexomutase alpha/beta/alpha" evidence="11">
    <location>
        <begin position="378"/>
        <end position="473"/>
    </location>
</feature>
<evidence type="ECO:0000256" key="1">
    <source>
        <dbReference type="ARBA" id="ARBA00000443"/>
    </source>
</evidence>
<name>A0A7S0RL90_9CHLO</name>
<comment type="cofactor">
    <cofactor evidence="2">
        <name>Mg(2+)</name>
        <dbReference type="ChEBI" id="CHEBI:18420"/>
    </cofactor>
</comment>
<keyword evidence="6" id="KW-0597">Phosphoprotein</keyword>
<comment type="catalytic activity">
    <reaction evidence="8">
        <text>O-phospho-L-seryl-[protein] + alpha-D-glucose 1-phosphate = alpha-D-glucose 1,6-bisphosphate + L-seryl-[protein]</text>
        <dbReference type="Rhea" id="RHEA:68748"/>
        <dbReference type="Rhea" id="RHEA-COMP:9863"/>
        <dbReference type="Rhea" id="RHEA-COMP:11604"/>
        <dbReference type="ChEBI" id="CHEBI:29999"/>
        <dbReference type="ChEBI" id="CHEBI:58392"/>
        <dbReference type="ChEBI" id="CHEBI:58601"/>
        <dbReference type="ChEBI" id="CHEBI:83421"/>
    </reaction>
</comment>
<comment type="catalytic activity">
    <reaction evidence="1">
        <text>alpha-D-glucose 1-phosphate = alpha-D-glucose 6-phosphate</text>
        <dbReference type="Rhea" id="RHEA:23536"/>
        <dbReference type="ChEBI" id="CHEBI:58225"/>
        <dbReference type="ChEBI" id="CHEBI:58601"/>
        <dbReference type="EC" id="5.4.2.2"/>
    </reaction>
</comment>
<dbReference type="PANTHER" id="PTHR42946">
    <property type="entry name" value="PHOSPHOHEXOSE MUTASE"/>
    <property type="match status" value="1"/>
</dbReference>
<dbReference type="GO" id="GO:0004614">
    <property type="term" value="F:phosphoglucomutase activity"/>
    <property type="evidence" value="ECO:0007669"/>
    <property type="project" value="UniProtKB-EC"/>
</dbReference>
<evidence type="ECO:0000259" key="11">
    <source>
        <dbReference type="Pfam" id="PF02880"/>
    </source>
</evidence>
<dbReference type="InterPro" id="IPR005841">
    <property type="entry name" value="Alpha-D-phosphohexomutase_SF"/>
</dbReference>
<dbReference type="InterPro" id="IPR016055">
    <property type="entry name" value="A-D-PHexomutase_a/b/a-I/II/III"/>
</dbReference>
<keyword evidence="5" id="KW-0313">Glucose metabolism</keyword>
<comment type="catalytic activity">
    <reaction evidence="7">
        <text>alpha-D-glucose 1,6-bisphosphate + L-seryl-[protein] = O-phospho-L-seryl-[protein] + alpha-D-glucose 6-phosphate</text>
        <dbReference type="Rhea" id="RHEA:68752"/>
        <dbReference type="Rhea" id="RHEA-COMP:9863"/>
        <dbReference type="Rhea" id="RHEA-COMP:11604"/>
        <dbReference type="ChEBI" id="CHEBI:29999"/>
        <dbReference type="ChEBI" id="CHEBI:58225"/>
        <dbReference type="ChEBI" id="CHEBI:58392"/>
        <dbReference type="ChEBI" id="CHEBI:83421"/>
    </reaction>
</comment>